<dbReference type="Proteomes" id="UP001341840">
    <property type="component" value="Unassembled WGS sequence"/>
</dbReference>
<name>A0ABU6ZSI1_9FABA</name>
<evidence type="ECO:0000313" key="1">
    <source>
        <dbReference type="EMBL" id="MED6224943.1"/>
    </source>
</evidence>
<dbReference type="EMBL" id="JASCZI010273506">
    <property type="protein sequence ID" value="MED6224943.1"/>
    <property type="molecule type" value="Genomic_DNA"/>
</dbReference>
<proteinExistence type="predicted"/>
<dbReference type="InterPro" id="IPR039615">
    <property type="entry name" value="PKS"/>
</dbReference>
<evidence type="ECO:0000313" key="2">
    <source>
        <dbReference type="Proteomes" id="UP001341840"/>
    </source>
</evidence>
<sequence>MPHPCNTQANFLGQCRIPYLQHCLILIAQPMRAALGTRLKKGRVVGGDYDDDAASNASSDLLEIESFSTGSAMQPMCPAVFRREADNGGNNFFYNGGQRRSMDEGSTAMMTECYEPSVEWSMTTT</sequence>
<gene>
    <name evidence="1" type="ORF">PIB30_089048</name>
</gene>
<protein>
    <submittedName>
        <fullName evidence="1">Uncharacterized protein</fullName>
    </submittedName>
</protein>
<accession>A0ABU6ZSI1</accession>
<keyword evidence="2" id="KW-1185">Reference proteome</keyword>
<reference evidence="1 2" key="1">
    <citation type="journal article" date="2023" name="Plants (Basel)">
        <title>Bridging the Gap: Combining Genomics and Transcriptomics Approaches to Understand Stylosanthes scabra, an Orphan Legume from the Brazilian Caatinga.</title>
        <authorList>
            <person name="Ferreira-Neto J.R.C."/>
            <person name="da Silva M.D."/>
            <person name="Binneck E."/>
            <person name="de Melo N.F."/>
            <person name="da Silva R.H."/>
            <person name="de Melo A.L.T.M."/>
            <person name="Pandolfi V."/>
            <person name="Bustamante F.O."/>
            <person name="Brasileiro-Vidal A.C."/>
            <person name="Benko-Iseppon A.M."/>
        </authorList>
    </citation>
    <scope>NUCLEOTIDE SEQUENCE [LARGE SCALE GENOMIC DNA]</scope>
    <source>
        <tissue evidence="1">Leaves</tissue>
    </source>
</reference>
<organism evidence="1 2">
    <name type="scientific">Stylosanthes scabra</name>
    <dbReference type="NCBI Taxonomy" id="79078"/>
    <lineage>
        <taxon>Eukaryota</taxon>
        <taxon>Viridiplantae</taxon>
        <taxon>Streptophyta</taxon>
        <taxon>Embryophyta</taxon>
        <taxon>Tracheophyta</taxon>
        <taxon>Spermatophyta</taxon>
        <taxon>Magnoliopsida</taxon>
        <taxon>eudicotyledons</taxon>
        <taxon>Gunneridae</taxon>
        <taxon>Pentapetalae</taxon>
        <taxon>rosids</taxon>
        <taxon>fabids</taxon>
        <taxon>Fabales</taxon>
        <taxon>Fabaceae</taxon>
        <taxon>Papilionoideae</taxon>
        <taxon>50 kb inversion clade</taxon>
        <taxon>dalbergioids sensu lato</taxon>
        <taxon>Dalbergieae</taxon>
        <taxon>Pterocarpus clade</taxon>
        <taxon>Stylosanthes</taxon>
    </lineage>
</organism>
<dbReference type="PANTHER" id="PTHR33781">
    <property type="entry name" value="PROTEIN PHYTOCHROME KINASE SUBSTRATE 1-RELATED"/>
    <property type="match status" value="1"/>
</dbReference>
<comment type="caution">
    <text evidence="1">The sequence shown here is derived from an EMBL/GenBank/DDBJ whole genome shotgun (WGS) entry which is preliminary data.</text>
</comment>